<evidence type="ECO:0000313" key="1">
    <source>
        <dbReference type="EMBL" id="KPC66531.1"/>
    </source>
</evidence>
<reference evidence="2" key="1">
    <citation type="submission" date="2015-07" db="EMBL/GenBank/DDBJ databases">
        <authorList>
            <person name="Ju K.-S."/>
            <person name="Doroghazi J.R."/>
            <person name="Metcalf W.W."/>
        </authorList>
    </citation>
    <scope>NUCLEOTIDE SEQUENCE [LARGE SCALE GENOMIC DNA]</scope>
    <source>
        <strain evidence="2">NRRL ISP-5002</strain>
    </source>
</reference>
<gene>
    <name evidence="1" type="ORF">ADL29_03635</name>
</gene>
<dbReference type="AlphaFoldDB" id="A0A0N0H3T6"/>
<dbReference type="EMBL" id="LGKG01000002">
    <property type="protein sequence ID" value="KPC66531.1"/>
    <property type="molecule type" value="Genomic_DNA"/>
</dbReference>
<proteinExistence type="predicted"/>
<dbReference type="PATRIC" id="fig|66876.3.peg.788"/>
<protein>
    <submittedName>
        <fullName evidence="1">Uncharacterized protein</fullName>
    </submittedName>
</protein>
<sequence>MCAGRMVLTGAVFDGPMTLWFAGRRLECWRARWSSTAQLRLRYATVDFAHAVFEHPLTIAAEADPLVLPEPWAGSLPPGSSPSCCS</sequence>
<comment type="caution">
    <text evidence="1">The sequence shown here is derived from an EMBL/GenBank/DDBJ whole genome shotgun (WGS) entry which is preliminary data.</text>
</comment>
<name>A0A0N0H3T6_9ACTN</name>
<organism evidence="1 2">
    <name type="scientific">Streptomyces chattanoogensis</name>
    <dbReference type="NCBI Taxonomy" id="66876"/>
    <lineage>
        <taxon>Bacteria</taxon>
        <taxon>Bacillati</taxon>
        <taxon>Actinomycetota</taxon>
        <taxon>Actinomycetes</taxon>
        <taxon>Kitasatosporales</taxon>
        <taxon>Streptomycetaceae</taxon>
        <taxon>Streptomyces</taxon>
    </lineage>
</organism>
<accession>A0A0N0H3T6</accession>
<dbReference type="Proteomes" id="UP000037982">
    <property type="component" value="Unassembled WGS sequence"/>
</dbReference>
<evidence type="ECO:0000313" key="2">
    <source>
        <dbReference type="Proteomes" id="UP000037982"/>
    </source>
</evidence>
<keyword evidence="2" id="KW-1185">Reference proteome</keyword>